<gene>
    <name evidence="4" type="ORF">JGU71_19500</name>
</gene>
<organism evidence="4 5">
    <name type="scientific">Antrihabitans stalagmiti</name>
    <dbReference type="NCBI Taxonomy" id="2799499"/>
    <lineage>
        <taxon>Bacteria</taxon>
        <taxon>Bacillati</taxon>
        <taxon>Actinomycetota</taxon>
        <taxon>Actinomycetes</taxon>
        <taxon>Mycobacteriales</taxon>
        <taxon>Nocardiaceae</taxon>
        <taxon>Antrihabitans</taxon>
    </lineage>
</organism>
<feature type="compositionally biased region" description="Basic and acidic residues" evidence="2">
    <location>
        <begin position="151"/>
        <end position="166"/>
    </location>
</feature>
<reference evidence="4" key="1">
    <citation type="submission" date="2020-12" db="EMBL/GenBank/DDBJ databases">
        <title>Antrihabitans popcorni sp. nov. and Antrihabitans auranticaus sp. nov., isolated from a larva cave.</title>
        <authorList>
            <person name="Lee S.D."/>
            <person name="Kim I.S."/>
        </authorList>
    </citation>
    <scope>NUCLEOTIDE SEQUENCE</scope>
    <source>
        <strain evidence="4">YC3-6</strain>
    </source>
</reference>
<proteinExistence type="predicted"/>
<accession>A0A934NTS7</accession>
<evidence type="ECO:0000256" key="1">
    <source>
        <dbReference type="ARBA" id="ARBA00022679"/>
    </source>
</evidence>
<dbReference type="SUPFAM" id="SSF53335">
    <property type="entry name" value="S-adenosyl-L-methionine-dependent methyltransferases"/>
    <property type="match status" value="1"/>
</dbReference>
<dbReference type="AlphaFoldDB" id="A0A934NTS7"/>
<dbReference type="CDD" id="cd02440">
    <property type="entry name" value="AdoMet_MTases"/>
    <property type="match status" value="1"/>
</dbReference>
<sequence>MAEQAHSFDKNYWDDVWHGDRAMAMAAGQPNPHLIREIGNLAPGTALDAGCGAGIEATWLAARGWEVTAADISADALARAGDRATATGVADRVRWVEADLSTWEPDARYDLVTTHYAHPAMPQLEFYDRIASWVAPGGTLFIVGHLQHGSHGDGSAHGHGHGDHSPPESASATAGAITARLDSASWDVSTARESQRTMVGPDGKELTIHDVVVKAVLRQ</sequence>
<dbReference type="GO" id="GO:0032259">
    <property type="term" value="P:methylation"/>
    <property type="evidence" value="ECO:0007669"/>
    <property type="project" value="UniProtKB-KW"/>
</dbReference>
<dbReference type="InterPro" id="IPR041698">
    <property type="entry name" value="Methyltransf_25"/>
</dbReference>
<dbReference type="Gene3D" id="3.40.50.150">
    <property type="entry name" value="Vaccinia Virus protein VP39"/>
    <property type="match status" value="1"/>
</dbReference>
<dbReference type="InterPro" id="IPR029063">
    <property type="entry name" value="SAM-dependent_MTases_sf"/>
</dbReference>
<evidence type="ECO:0000313" key="5">
    <source>
        <dbReference type="Proteomes" id="UP000655868"/>
    </source>
</evidence>
<protein>
    <submittedName>
        <fullName evidence="4">Class I SAM-dependent methyltransferase</fullName>
    </submittedName>
</protein>
<dbReference type="EMBL" id="JAEMNV010000006">
    <property type="protein sequence ID" value="MBJ8341077.1"/>
    <property type="molecule type" value="Genomic_DNA"/>
</dbReference>
<evidence type="ECO:0000256" key="2">
    <source>
        <dbReference type="SAM" id="MobiDB-lite"/>
    </source>
</evidence>
<keyword evidence="4" id="KW-0489">Methyltransferase</keyword>
<feature type="domain" description="Methyltransferase" evidence="3">
    <location>
        <begin position="47"/>
        <end position="138"/>
    </location>
</feature>
<evidence type="ECO:0000259" key="3">
    <source>
        <dbReference type="Pfam" id="PF13649"/>
    </source>
</evidence>
<dbReference type="Proteomes" id="UP000655868">
    <property type="component" value="Unassembled WGS sequence"/>
</dbReference>
<dbReference type="Pfam" id="PF13649">
    <property type="entry name" value="Methyltransf_25"/>
    <property type="match status" value="1"/>
</dbReference>
<keyword evidence="1" id="KW-0808">Transferase</keyword>
<comment type="caution">
    <text evidence="4">The sequence shown here is derived from an EMBL/GenBank/DDBJ whole genome shotgun (WGS) entry which is preliminary data.</text>
</comment>
<dbReference type="PANTHER" id="PTHR43861">
    <property type="entry name" value="TRANS-ACONITATE 2-METHYLTRANSFERASE-RELATED"/>
    <property type="match status" value="1"/>
</dbReference>
<dbReference type="RefSeq" id="WP_199705945.1">
    <property type="nucleotide sequence ID" value="NZ_JAEMNV010000006.1"/>
</dbReference>
<dbReference type="GO" id="GO:0008168">
    <property type="term" value="F:methyltransferase activity"/>
    <property type="evidence" value="ECO:0007669"/>
    <property type="project" value="UniProtKB-KW"/>
</dbReference>
<name>A0A934NTS7_9NOCA</name>
<keyword evidence="5" id="KW-1185">Reference proteome</keyword>
<evidence type="ECO:0000313" key="4">
    <source>
        <dbReference type="EMBL" id="MBJ8341077.1"/>
    </source>
</evidence>
<feature type="region of interest" description="Disordered" evidence="2">
    <location>
        <begin position="151"/>
        <end position="174"/>
    </location>
</feature>